<dbReference type="InterPro" id="IPR006264">
    <property type="entry name" value="EPSP_synthase"/>
</dbReference>
<dbReference type="InterPro" id="IPR013792">
    <property type="entry name" value="RNA3'P_cycl/enolpyr_Trfase_a/b"/>
</dbReference>
<feature type="binding site" evidence="7">
    <location>
        <position position="21"/>
    </location>
    <ligand>
        <name>phosphoenolpyruvate</name>
        <dbReference type="ChEBI" id="CHEBI:58702"/>
    </ligand>
</feature>
<dbReference type="UniPathway" id="UPA00053">
    <property type="reaction ID" value="UER00089"/>
</dbReference>
<protein>
    <recommendedName>
        <fullName evidence="7">3-phosphoshikimate 1-carboxyvinyltransferase</fullName>
        <ecNumber evidence="7">2.5.1.19</ecNumber>
    </recommendedName>
    <alternativeName>
        <fullName evidence="7">5-enolpyruvylshikimate-3-phosphate synthase</fullName>
        <shortName evidence="7">EPSP synthase</shortName>
        <shortName evidence="7">EPSPS</shortName>
    </alternativeName>
</protein>
<keyword evidence="4 7" id="KW-0808">Transferase</keyword>
<accession>L0S6R1</accession>
<dbReference type="GO" id="GO:0003866">
    <property type="term" value="F:3-phosphoshikimate 1-carboxyvinyltransferase activity"/>
    <property type="evidence" value="ECO:0007669"/>
    <property type="project" value="UniProtKB-UniRule"/>
</dbReference>
<evidence type="ECO:0000256" key="5">
    <source>
        <dbReference type="ARBA" id="ARBA00023141"/>
    </source>
</evidence>
<evidence type="ECO:0000256" key="6">
    <source>
        <dbReference type="ARBA" id="ARBA00044633"/>
    </source>
</evidence>
<dbReference type="SUPFAM" id="SSF55205">
    <property type="entry name" value="EPT/RTPC-like"/>
    <property type="match status" value="1"/>
</dbReference>
<dbReference type="AlphaFoldDB" id="F4LTX6"/>
<feature type="binding site" evidence="7">
    <location>
        <position position="198"/>
    </location>
    <ligand>
        <name>3-phosphoshikimate</name>
        <dbReference type="ChEBI" id="CHEBI:145989"/>
    </ligand>
</feature>
<dbReference type="NCBIfam" id="TIGR01356">
    <property type="entry name" value="aroA"/>
    <property type="match status" value="1"/>
</dbReference>
<dbReference type="InterPro" id="IPR023193">
    <property type="entry name" value="EPSP_synthase_CS"/>
</dbReference>
<dbReference type="STRING" id="1209989.TepRe1_2473"/>
<evidence type="ECO:0000256" key="2">
    <source>
        <dbReference type="ARBA" id="ARBA00009948"/>
    </source>
</evidence>
<feature type="binding site" evidence="7">
    <location>
        <position position="21"/>
    </location>
    <ligand>
        <name>3-phosphoshikimate</name>
        <dbReference type="ChEBI" id="CHEBI:145989"/>
    </ligand>
</feature>
<comment type="similarity">
    <text evidence="2 7">Belongs to the EPSP synthase family.</text>
</comment>
<evidence type="ECO:0000313" key="9">
    <source>
        <dbReference type="EMBL" id="CCP27527.1"/>
    </source>
</evidence>
<keyword evidence="10" id="KW-1185">Reference proteome</keyword>
<evidence type="ECO:0000256" key="1">
    <source>
        <dbReference type="ARBA" id="ARBA00004811"/>
    </source>
</evidence>
<dbReference type="EC" id="2.5.1.19" evidence="7"/>
<dbReference type="Proteomes" id="UP000010802">
    <property type="component" value="Chromosome"/>
</dbReference>
<proteinExistence type="inferred from homology"/>
<dbReference type="eggNOG" id="COG0128">
    <property type="taxonomic scope" value="Bacteria"/>
</dbReference>
<dbReference type="PATRIC" id="fig|1209989.3.peg.3049"/>
<accession>F4LTX6</accession>
<dbReference type="PANTHER" id="PTHR21090:SF5">
    <property type="entry name" value="PENTAFUNCTIONAL AROM POLYPEPTIDE"/>
    <property type="match status" value="1"/>
</dbReference>
<dbReference type="OrthoDB" id="9809920at2"/>
<dbReference type="Gene3D" id="3.65.10.10">
    <property type="entry name" value="Enolpyruvate transferase domain"/>
    <property type="match status" value="2"/>
</dbReference>
<dbReference type="PIRSF" id="PIRSF000505">
    <property type="entry name" value="EPSPS"/>
    <property type="match status" value="1"/>
</dbReference>
<evidence type="ECO:0000256" key="3">
    <source>
        <dbReference type="ARBA" id="ARBA00022605"/>
    </source>
</evidence>
<feature type="binding site" evidence="7">
    <location>
        <position position="26"/>
    </location>
    <ligand>
        <name>3-phosphoshikimate</name>
        <dbReference type="ChEBI" id="CHEBI:145989"/>
    </ligand>
</feature>
<feature type="active site" description="Proton acceptor" evidence="7">
    <location>
        <position position="312"/>
    </location>
</feature>
<feature type="binding site" evidence="7">
    <location>
        <position position="22"/>
    </location>
    <ligand>
        <name>3-phosphoshikimate</name>
        <dbReference type="ChEBI" id="CHEBI:145989"/>
    </ligand>
</feature>
<dbReference type="GO" id="GO:0008652">
    <property type="term" value="P:amino acid biosynthetic process"/>
    <property type="evidence" value="ECO:0007669"/>
    <property type="project" value="UniProtKB-KW"/>
</dbReference>
<name>F4LTX6_TEPAE</name>
<keyword evidence="5 7" id="KW-0057">Aromatic amino acid biosynthesis</keyword>
<feature type="binding site" evidence="7">
    <location>
        <position position="172"/>
    </location>
    <ligand>
        <name>phosphoenolpyruvate</name>
        <dbReference type="ChEBI" id="CHEBI:58702"/>
    </ligand>
</feature>
<dbReference type="GO" id="GO:0009423">
    <property type="term" value="P:chorismate biosynthetic process"/>
    <property type="evidence" value="ECO:0007669"/>
    <property type="project" value="UniProtKB-UniRule"/>
</dbReference>
<feature type="binding site" evidence="7">
    <location>
        <position position="172"/>
    </location>
    <ligand>
        <name>3-phosphoshikimate</name>
        <dbReference type="ChEBI" id="CHEBI:145989"/>
    </ligand>
</feature>
<feature type="binding site" evidence="7">
    <location>
        <position position="127"/>
    </location>
    <ligand>
        <name>phosphoenolpyruvate</name>
        <dbReference type="ChEBI" id="CHEBI:58702"/>
    </ligand>
</feature>
<dbReference type="GO" id="GO:0009073">
    <property type="term" value="P:aromatic amino acid family biosynthetic process"/>
    <property type="evidence" value="ECO:0007669"/>
    <property type="project" value="UniProtKB-KW"/>
</dbReference>
<feature type="binding site" evidence="7">
    <location>
        <position position="170"/>
    </location>
    <ligand>
        <name>3-phosphoshikimate</name>
        <dbReference type="ChEBI" id="CHEBI:145989"/>
    </ligand>
</feature>
<comment type="catalytic activity">
    <reaction evidence="6">
        <text>3-phosphoshikimate + phosphoenolpyruvate = 5-O-(1-carboxyvinyl)-3-phosphoshikimate + phosphate</text>
        <dbReference type="Rhea" id="RHEA:21256"/>
        <dbReference type="ChEBI" id="CHEBI:43474"/>
        <dbReference type="ChEBI" id="CHEBI:57701"/>
        <dbReference type="ChEBI" id="CHEBI:58702"/>
        <dbReference type="ChEBI" id="CHEBI:145989"/>
        <dbReference type="EC" id="2.5.1.19"/>
    </reaction>
    <physiologicalReaction direction="left-to-right" evidence="6">
        <dbReference type="Rhea" id="RHEA:21257"/>
    </physiologicalReaction>
</comment>
<feature type="binding site" evidence="7">
    <location>
        <position position="339"/>
    </location>
    <ligand>
        <name>3-phosphoshikimate</name>
        <dbReference type="ChEBI" id="CHEBI:145989"/>
    </ligand>
</feature>
<evidence type="ECO:0000259" key="8">
    <source>
        <dbReference type="Pfam" id="PF00275"/>
    </source>
</evidence>
<dbReference type="CDD" id="cd01556">
    <property type="entry name" value="EPSP_synthase"/>
    <property type="match status" value="1"/>
</dbReference>
<sequence length="434" mass="47545">MKNLEVSLPFPNGEVFIPPSKSISHRMLICAGLAEGESILQNIAFSDDIIATKNGIKAFGAKIRYLGNYISDKANDVAVKGIKLANIRDNLTIDCKESGSTLRFLIPIALAYGKQVTFIGRGRLFDRPLDVFYDVFRKHGINYFMENDKPSLTVAGKLKPDTFNIKGNVSSQFISGLLFALPLLEGDSLIITTTPVESKAYIDLTIDALKRFDVKVENQDYEQFSIKGRQIYKAADCRVEGDFSQGAFWLAAGVLGGSITCFNLDINSHQGDKYIVDIIRKMGAQPVIGKNFIKVEASNTHGVTVDAAQCPDLVPIVAVLGALSRGTTQILNAGRLRIKESDRLKAISLELSHLGAKIVELADGLIIEGRDMLDGGIVDSWNDHRIAMALAVASVRCRNPVIIKHSDAVSKSYPGFWKDFIKLGGVVDEFDFRA</sequence>
<dbReference type="PROSITE" id="PS00885">
    <property type="entry name" value="EPSP_SYNTHASE_2"/>
    <property type="match status" value="1"/>
</dbReference>
<feature type="binding site" evidence="7">
    <location>
        <position position="343"/>
    </location>
    <ligand>
        <name>phosphoenolpyruvate</name>
        <dbReference type="ChEBI" id="CHEBI:58702"/>
    </ligand>
</feature>
<feature type="domain" description="Enolpyruvate transferase" evidence="8">
    <location>
        <begin position="12"/>
        <end position="419"/>
    </location>
</feature>
<comment type="subunit">
    <text evidence="7">Monomer.</text>
</comment>
<dbReference type="KEGG" id="tep:TepRe1_2473"/>
<keyword evidence="7" id="KW-0963">Cytoplasm</keyword>
<feature type="binding site" evidence="7">
    <location>
        <position position="312"/>
    </location>
    <ligand>
        <name>3-phosphoshikimate</name>
        <dbReference type="ChEBI" id="CHEBI:145989"/>
    </ligand>
</feature>
<dbReference type="PANTHER" id="PTHR21090">
    <property type="entry name" value="AROM/DEHYDROQUINATE SYNTHASE"/>
    <property type="match status" value="1"/>
</dbReference>
<evidence type="ECO:0000256" key="7">
    <source>
        <dbReference type="HAMAP-Rule" id="MF_00210"/>
    </source>
</evidence>
<feature type="binding site" evidence="7">
    <location>
        <position position="385"/>
    </location>
    <ligand>
        <name>phosphoenolpyruvate</name>
        <dbReference type="ChEBI" id="CHEBI:58702"/>
    </ligand>
</feature>
<comment type="function">
    <text evidence="7">Catalyzes the transfer of the enolpyruvyl moiety of phosphoenolpyruvate (PEP) to the 5-hydroxyl of shikimate-3-phosphate (S3P) to produce enolpyruvyl shikimate-3-phosphate and inorganic phosphate.</text>
</comment>
<reference evidence="10" key="1">
    <citation type="journal article" date="2013" name="Genome Announc.">
        <title>First genome sequence of a syntrophic acetate-oxidizing bacterium, Tepidanaerobacter acetatoxydans strain Re1.</title>
        <authorList>
            <person name="Manzoor S."/>
            <person name="Bongcam-Rudloff E."/>
            <person name="Schnurer A."/>
            <person name="Muller B."/>
        </authorList>
    </citation>
    <scope>NUCLEOTIDE SEQUENCE [LARGE SCALE GENOMIC DNA]</scope>
    <source>
        <strain evidence="10">Re1</strain>
    </source>
</reference>
<feature type="binding site" evidence="7">
    <location>
        <position position="99"/>
    </location>
    <ligand>
        <name>phosphoenolpyruvate</name>
        <dbReference type="ChEBI" id="CHEBI:58702"/>
    </ligand>
</feature>
<comment type="pathway">
    <text evidence="1 7">Metabolic intermediate biosynthesis; chorismate biosynthesis; chorismate from D-erythrose 4-phosphate and phosphoenolpyruvate: step 6/7.</text>
</comment>
<dbReference type="InterPro" id="IPR001986">
    <property type="entry name" value="Enolpyruvate_Tfrase_dom"/>
</dbReference>
<feature type="binding site" evidence="7">
    <location>
        <position position="171"/>
    </location>
    <ligand>
        <name>3-phosphoshikimate</name>
        <dbReference type="ChEBI" id="CHEBI:145989"/>
    </ligand>
</feature>
<keyword evidence="3 7" id="KW-0028">Amino-acid biosynthesis</keyword>
<comment type="subcellular location">
    <subcellularLocation>
        <location evidence="7">Cytoplasm</location>
    </subcellularLocation>
</comment>
<dbReference type="HAMAP" id="MF_00210">
    <property type="entry name" value="EPSP_synth"/>
    <property type="match status" value="1"/>
</dbReference>
<feature type="binding site" evidence="7">
    <location>
        <position position="411"/>
    </location>
    <ligand>
        <name>phosphoenolpyruvate</name>
        <dbReference type="ChEBI" id="CHEBI:58702"/>
    </ligand>
</feature>
<dbReference type="RefSeq" id="WP_013779492.1">
    <property type="nucleotide sequence ID" value="NC_015519.1"/>
</dbReference>
<dbReference type="GO" id="GO:0005737">
    <property type="term" value="C:cytoplasm"/>
    <property type="evidence" value="ECO:0007669"/>
    <property type="project" value="UniProtKB-SubCell"/>
</dbReference>
<organism evidence="9 10">
    <name type="scientific">Tepidanaerobacter acetatoxydans (strain DSM 21804 / JCM 16047 / Re1)</name>
    <dbReference type="NCBI Taxonomy" id="1209989"/>
    <lineage>
        <taxon>Bacteria</taxon>
        <taxon>Bacillati</taxon>
        <taxon>Bacillota</taxon>
        <taxon>Clostridia</taxon>
        <taxon>Thermosediminibacterales</taxon>
        <taxon>Tepidanaerobacteraceae</taxon>
        <taxon>Tepidanaerobacter</taxon>
    </lineage>
</organism>
<dbReference type="InterPro" id="IPR036968">
    <property type="entry name" value="Enolpyruvate_Tfrase_sf"/>
</dbReference>
<gene>
    <name evidence="7 9" type="primary">aroA</name>
    <name evidence="9" type="ordered locus">TEPIRE1_2662</name>
</gene>
<evidence type="ECO:0000313" key="10">
    <source>
        <dbReference type="Proteomes" id="UP000010802"/>
    </source>
</evidence>
<evidence type="ECO:0000256" key="4">
    <source>
        <dbReference type="ARBA" id="ARBA00022679"/>
    </source>
</evidence>
<comment type="caution">
    <text evidence="7">Lacks conserved residue(s) required for the propagation of feature annotation.</text>
</comment>
<dbReference type="KEGG" id="tae:TepiRe1_2662"/>
<dbReference type="EMBL" id="HF563609">
    <property type="protein sequence ID" value="CCP27527.1"/>
    <property type="molecule type" value="Genomic_DNA"/>
</dbReference>
<dbReference type="HOGENOM" id="CLU_024321_0_0_9"/>
<dbReference type="Pfam" id="PF00275">
    <property type="entry name" value="EPSP_synthase"/>
    <property type="match status" value="1"/>
</dbReference>